<dbReference type="EMBL" id="JACGWL010000014">
    <property type="protein sequence ID" value="KAK4388282.1"/>
    <property type="molecule type" value="Genomic_DNA"/>
</dbReference>
<dbReference type="AlphaFoldDB" id="A0AAE1W7Q0"/>
<evidence type="ECO:0000259" key="1">
    <source>
        <dbReference type="Pfam" id="PF13456"/>
    </source>
</evidence>
<evidence type="ECO:0008006" key="5">
    <source>
        <dbReference type="Google" id="ProtNLM"/>
    </source>
</evidence>
<dbReference type="Pfam" id="PF13456">
    <property type="entry name" value="RVT_3"/>
    <property type="match status" value="1"/>
</dbReference>
<accession>A0AAE1W7Q0</accession>
<dbReference type="InterPro" id="IPR002156">
    <property type="entry name" value="RNaseH_domain"/>
</dbReference>
<comment type="caution">
    <text evidence="3">The sequence shown here is derived from an EMBL/GenBank/DDBJ whole genome shotgun (WGS) entry which is preliminary data.</text>
</comment>
<dbReference type="InterPro" id="IPR052929">
    <property type="entry name" value="RNase_H-like_EbsB-rel"/>
</dbReference>
<sequence>MSSSHMKLSTILPFHIYAETFSKLLQVAKRRAEIKGVVVARHAPRILHLCFVDDSLILCKATLGAVQSIREILRIYERASGEVINLQKSEVIFSSNTPEELRPQLTRIMNVRVVEKFDNYFGLLSIVGRSKLEIFNSLCDCIWKRVLGWKEKLLSQAGKESTRQDQSIFVASMQLAIPTISNLPRRKINISSNCSLCGLDGEDENHALLDCAFARQPIWGIGLLKANFDRAIFSNTGDAGLGVIIRNERSKCVAWRSIRIPHIHQAKLAKALATRAAMQACIHFGFSRIILEGDCHNIISSLSSNNIDYSPLGHILLDKNLSLPM</sequence>
<evidence type="ECO:0000259" key="2">
    <source>
        <dbReference type="Pfam" id="PF13966"/>
    </source>
</evidence>
<feature type="domain" description="Reverse transcriptase zinc-binding" evidence="2">
    <location>
        <begin position="173"/>
        <end position="216"/>
    </location>
</feature>
<dbReference type="InterPro" id="IPR036397">
    <property type="entry name" value="RNaseH_sf"/>
</dbReference>
<gene>
    <name evidence="3" type="ORF">Sango_2434800</name>
</gene>
<dbReference type="Gene3D" id="3.30.420.10">
    <property type="entry name" value="Ribonuclease H-like superfamily/Ribonuclease H"/>
    <property type="match status" value="1"/>
</dbReference>
<keyword evidence="4" id="KW-1185">Reference proteome</keyword>
<organism evidence="3 4">
    <name type="scientific">Sesamum angolense</name>
    <dbReference type="NCBI Taxonomy" id="2727404"/>
    <lineage>
        <taxon>Eukaryota</taxon>
        <taxon>Viridiplantae</taxon>
        <taxon>Streptophyta</taxon>
        <taxon>Embryophyta</taxon>
        <taxon>Tracheophyta</taxon>
        <taxon>Spermatophyta</taxon>
        <taxon>Magnoliopsida</taxon>
        <taxon>eudicotyledons</taxon>
        <taxon>Gunneridae</taxon>
        <taxon>Pentapetalae</taxon>
        <taxon>asterids</taxon>
        <taxon>lamiids</taxon>
        <taxon>Lamiales</taxon>
        <taxon>Pedaliaceae</taxon>
        <taxon>Sesamum</taxon>
    </lineage>
</organism>
<dbReference type="GO" id="GO:0004523">
    <property type="term" value="F:RNA-DNA hybrid ribonuclease activity"/>
    <property type="evidence" value="ECO:0007669"/>
    <property type="project" value="InterPro"/>
</dbReference>
<dbReference type="InterPro" id="IPR044730">
    <property type="entry name" value="RNase_H-like_dom_plant"/>
</dbReference>
<proteinExistence type="predicted"/>
<protein>
    <recommendedName>
        <fullName evidence="5">Reverse transcriptase</fullName>
    </recommendedName>
</protein>
<dbReference type="CDD" id="cd06222">
    <property type="entry name" value="RNase_H_like"/>
    <property type="match status" value="1"/>
</dbReference>
<feature type="domain" description="RNase H type-1" evidence="1">
    <location>
        <begin position="227"/>
        <end position="308"/>
    </location>
</feature>
<evidence type="ECO:0000313" key="4">
    <source>
        <dbReference type="Proteomes" id="UP001289374"/>
    </source>
</evidence>
<dbReference type="GO" id="GO:0003676">
    <property type="term" value="F:nucleic acid binding"/>
    <property type="evidence" value="ECO:0007669"/>
    <property type="project" value="InterPro"/>
</dbReference>
<dbReference type="Pfam" id="PF13966">
    <property type="entry name" value="zf-RVT"/>
    <property type="match status" value="1"/>
</dbReference>
<name>A0AAE1W7Q0_9LAMI</name>
<reference evidence="3" key="1">
    <citation type="submission" date="2020-06" db="EMBL/GenBank/DDBJ databases">
        <authorList>
            <person name="Li T."/>
            <person name="Hu X."/>
            <person name="Zhang T."/>
            <person name="Song X."/>
            <person name="Zhang H."/>
            <person name="Dai N."/>
            <person name="Sheng W."/>
            <person name="Hou X."/>
            <person name="Wei L."/>
        </authorList>
    </citation>
    <scope>NUCLEOTIDE SEQUENCE</scope>
    <source>
        <strain evidence="3">K16</strain>
        <tissue evidence="3">Leaf</tissue>
    </source>
</reference>
<evidence type="ECO:0000313" key="3">
    <source>
        <dbReference type="EMBL" id="KAK4388282.1"/>
    </source>
</evidence>
<dbReference type="Proteomes" id="UP001289374">
    <property type="component" value="Unassembled WGS sequence"/>
</dbReference>
<dbReference type="InterPro" id="IPR026960">
    <property type="entry name" value="RVT-Znf"/>
</dbReference>
<dbReference type="PANTHER" id="PTHR47074:SF11">
    <property type="entry name" value="REVERSE TRANSCRIPTASE-LIKE PROTEIN"/>
    <property type="match status" value="1"/>
</dbReference>
<reference evidence="3" key="2">
    <citation type="journal article" date="2024" name="Plant">
        <title>Genomic evolution and insights into agronomic trait innovations of Sesamum species.</title>
        <authorList>
            <person name="Miao H."/>
            <person name="Wang L."/>
            <person name="Qu L."/>
            <person name="Liu H."/>
            <person name="Sun Y."/>
            <person name="Le M."/>
            <person name="Wang Q."/>
            <person name="Wei S."/>
            <person name="Zheng Y."/>
            <person name="Lin W."/>
            <person name="Duan Y."/>
            <person name="Cao H."/>
            <person name="Xiong S."/>
            <person name="Wang X."/>
            <person name="Wei L."/>
            <person name="Li C."/>
            <person name="Ma Q."/>
            <person name="Ju M."/>
            <person name="Zhao R."/>
            <person name="Li G."/>
            <person name="Mu C."/>
            <person name="Tian Q."/>
            <person name="Mei H."/>
            <person name="Zhang T."/>
            <person name="Gao T."/>
            <person name="Zhang H."/>
        </authorList>
    </citation>
    <scope>NUCLEOTIDE SEQUENCE</scope>
    <source>
        <strain evidence="3">K16</strain>
    </source>
</reference>
<dbReference type="PANTHER" id="PTHR47074">
    <property type="entry name" value="BNAC02G40300D PROTEIN"/>
    <property type="match status" value="1"/>
</dbReference>